<dbReference type="Proteomes" id="UP001642540">
    <property type="component" value="Unassembled WGS sequence"/>
</dbReference>
<feature type="compositionally biased region" description="Basic residues" evidence="9">
    <location>
        <begin position="743"/>
        <end position="752"/>
    </location>
</feature>
<feature type="compositionally biased region" description="Pro residues" evidence="9">
    <location>
        <begin position="705"/>
        <end position="717"/>
    </location>
</feature>
<feature type="compositionally biased region" description="Basic and acidic residues" evidence="9">
    <location>
        <begin position="71"/>
        <end position="80"/>
    </location>
</feature>
<feature type="compositionally biased region" description="Basic and acidic residues" evidence="9">
    <location>
        <begin position="152"/>
        <end position="168"/>
    </location>
</feature>
<accession>A0ABP1RVN7</accession>
<dbReference type="InterPro" id="IPR051061">
    <property type="entry name" value="Zinc_finger_trans_reg"/>
</dbReference>
<comment type="subcellular location">
    <subcellularLocation>
        <location evidence="1">Nucleus</location>
    </subcellularLocation>
</comment>
<feature type="region of interest" description="Disordered" evidence="9">
    <location>
        <begin position="668"/>
        <end position="770"/>
    </location>
</feature>
<evidence type="ECO:0000259" key="10">
    <source>
        <dbReference type="PROSITE" id="PS50157"/>
    </source>
</evidence>
<dbReference type="PANTHER" id="PTHR46179:SF13">
    <property type="entry name" value="C2H2-TYPE DOMAIN-CONTAINING PROTEIN"/>
    <property type="match status" value="1"/>
</dbReference>
<dbReference type="PANTHER" id="PTHR46179">
    <property type="entry name" value="ZINC FINGER PROTEIN"/>
    <property type="match status" value="1"/>
</dbReference>
<feature type="region of interest" description="Disordered" evidence="9">
    <location>
        <begin position="598"/>
        <end position="636"/>
    </location>
</feature>
<feature type="compositionally biased region" description="Basic residues" evidence="9">
    <location>
        <begin position="81"/>
        <end position="90"/>
    </location>
</feature>
<dbReference type="PROSITE" id="PS50157">
    <property type="entry name" value="ZINC_FINGER_C2H2_2"/>
    <property type="match status" value="1"/>
</dbReference>
<evidence type="ECO:0000256" key="9">
    <source>
        <dbReference type="SAM" id="MobiDB-lite"/>
    </source>
</evidence>
<evidence type="ECO:0000313" key="12">
    <source>
        <dbReference type="Proteomes" id="UP001642540"/>
    </source>
</evidence>
<name>A0ABP1RVN7_9HEXA</name>
<protein>
    <recommendedName>
        <fullName evidence="10">C2H2-type domain-containing protein</fullName>
    </recommendedName>
</protein>
<feature type="compositionally biased region" description="Basic and acidic residues" evidence="9">
    <location>
        <begin position="380"/>
        <end position="410"/>
    </location>
</feature>
<sequence>MEVMEEVEVKEEPLSEPESEEEDQDFQGDNNDSNDDDDEEDDVIRSFSAVSKQTRTRELWKNQQAAKRRRATEEQLEERRRKDRERKRLWRLQLKEQREASKSETETKSNQQRPSRKVKAKVKIEKEDEDDEDNEQENEDKEGEGKKKKVRECKVKTKEDLRERWRADQRRRRQRLREQMTDAEIEEQKRKDRERARVRRAKLMSGIGVKIKKKEGSEASVDVGDNAGSSNSNYTIVNIEALRAKWRVEARERRKRRKENMTEEQLQEARQKRSLQRLEKKINMTDEEKKLEKTKRYLAYLEKQATLPEEELERRKRKRAEYAKKLRRERLKACPITDEDRAKKREEYRKWRQNMTPEKLARYREKCRINTMKVLARMRQDPEKWKEKRRRMTENDTRRRREKRLAEGKTLRKKRRKGSPVPPNSEAEKKDKKRRIRKNLTDGISKRARNIKCCRDRLAKETPDQRMKRLMAQRFRLAKRTLRKKLTAQGKSFEEIEREMEHLEKTWRPSNRFLKPHARPKLRDPQVERELELLARRKMENEEEEKPELENMIINSEQPSTSRAITEAAFTSPLTEGVELPIKTDPVPPSTLGVKVVGHPVDPPHPHQEAQIYPPPPPPAQPHLPQSDSRDHYFHPNISNYSLPFYGQPSSATPQQFDILMNNNVLHEGGSEEYSSSTIFDETEPASPLAPPSPMSTSDFEGFTQPPPPPLLPPPPSLFSAPPKQSEESNQLLNSNPQPQPKPKGKKPRKKYPTSSGLPRVGPRGVRSKTHGKYKQLAVCDICGHAYPPRYMLEHVRKLHHPNFDFETKCCTLCNAGPFPTCWQFHRSHWMVEHHLEQKAIMDGIKPFICEVCGASYKTKVGCDFHQYNVHGEGALSTVKCPFCSKELKNKLSLNSHIHRFHEEAVRKPCLRCDEKFRNLEELKEHVQKKHPDSYFPCERCGVMKYTLSTKLFHYENCRKKRRLGMTDEMRKERKESKKKAVNMMQMECEVCGARMRLDSLWRHYLDVHGVKEDKFTCLKEGCGKIFKQREYWVGHMEVLHEIDLETIKEEVSKFNKVDRSNVVILNSTGERCKFNRRSLRNKKMAFINMGDEEEGGGRKRRQKTKTKSDDEDDEEEEDKEHCDDDDDDSESNSEPNEKREGRRKLLRRKVVKKKEEEERVVGTRKSERMRRKPIKYQNNNDYGFDIEKDKRLVISIVPLQLTKSQYSFLSRRNRSNSVISSNSRKEEGEENEDEIFLETEECVAGVESEVAPTTS</sequence>
<feature type="region of interest" description="Disordered" evidence="9">
    <location>
        <begin position="254"/>
        <end position="281"/>
    </location>
</feature>
<reference evidence="11 12" key="1">
    <citation type="submission" date="2024-08" db="EMBL/GenBank/DDBJ databases">
        <authorList>
            <person name="Cucini C."/>
            <person name="Frati F."/>
        </authorList>
    </citation>
    <scope>NUCLEOTIDE SEQUENCE [LARGE SCALE GENOMIC DNA]</scope>
</reference>
<dbReference type="SUPFAM" id="SSF57667">
    <property type="entry name" value="beta-beta-alpha zinc fingers"/>
    <property type="match status" value="1"/>
</dbReference>
<gene>
    <name evidence="11" type="ORF">ODALV1_LOCUS26503</name>
</gene>
<evidence type="ECO:0000256" key="3">
    <source>
        <dbReference type="ARBA" id="ARBA00022771"/>
    </source>
</evidence>
<dbReference type="Gene3D" id="3.30.160.60">
    <property type="entry name" value="Classic Zinc Finger"/>
    <property type="match status" value="2"/>
</dbReference>
<evidence type="ECO:0000256" key="8">
    <source>
        <dbReference type="PROSITE-ProRule" id="PRU00042"/>
    </source>
</evidence>
<evidence type="ECO:0000256" key="6">
    <source>
        <dbReference type="ARBA" id="ARBA00023163"/>
    </source>
</evidence>
<evidence type="ECO:0000256" key="5">
    <source>
        <dbReference type="ARBA" id="ARBA00023015"/>
    </source>
</evidence>
<dbReference type="InterPro" id="IPR036236">
    <property type="entry name" value="Znf_C2H2_sf"/>
</dbReference>
<dbReference type="SMART" id="SM00355">
    <property type="entry name" value="ZnF_C2H2"/>
    <property type="match status" value="6"/>
</dbReference>
<keyword evidence="4" id="KW-0862">Zinc</keyword>
<proteinExistence type="predicted"/>
<keyword evidence="6" id="KW-0804">Transcription</keyword>
<keyword evidence="7" id="KW-0539">Nucleus</keyword>
<feature type="domain" description="C2H2-type" evidence="10">
    <location>
        <begin position="1016"/>
        <end position="1041"/>
    </location>
</feature>
<evidence type="ECO:0000256" key="2">
    <source>
        <dbReference type="ARBA" id="ARBA00022723"/>
    </source>
</evidence>
<organism evidence="11 12">
    <name type="scientific">Orchesella dallaii</name>
    <dbReference type="NCBI Taxonomy" id="48710"/>
    <lineage>
        <taxon>Eukaryota</taxon>
        <taxon>Metazoa</taxon>
        <taxon>Ecdysozoa</taxon>
        <taxon>Arthropoda</taxon>
        <taxon>Hexapoda</taxon>
        <taxon>Collembola</taxon>
        <taxon>Entomobryomorpha</taxon>
        <taxon>Entomobryoidea</taxon>
        <taxon>Orchesellidae</taxon>
        <taxon>Orchesellinae</taxon>
        <taxon>Orchesella</taxon>
    </lineage>
</organism>
<dbReference type="EMBL" id="CAXLJM020000111">
    <property type="protein sequence ID" value="CAL8136562.1"/>
    <property type="molecule type" value="Genomic_DNA"/>
</dbReference>
<feature type="compositionally biased region" description="Basic and acidic residues" evidence="9">
    <location>
        <begin position="93"/>
        <end position="107"/>
    </location>
</feature>
<feature type="compositionally biased region" description="Acidic residues" evidence="9">
    <location>
        <begin position="1"/>
        <end position="42"/>
    </location>
</feature>
<evidence type="ECO:0000313" key="11">
    <source>
        <dbReference type="EMBL" id="CAL8136562.1"/>
    </source>
</evidence>
<feature type="region of interest" description="Disordered" evidence="9">
    <location>
        <begin position="1211"/>
        <end position="1235"/>
    </location>
</feature>
<feature type="region of interest" description="Disordered" evidence="9">
    <location>
        <begin position="1086"/>
        <end position="1146"/>
    </location>
</feature>
<keyword evidence="3 8" id="KW-0863">Zinc-finger</keyword>
<dbReference type="InterPro" id="IPR013087">
    <property type="entry name" value="Znf_C2H2_type"/>
</dbReference>
<feature type="compositionally biased region" description="Pro residues" evidence="9">
    <location>
        <begin position="613"/>
        <end position="622"/>
    </location>
</feature>
<feature type="region of interest" description="Disordered" evidence="9">
    <location>
        <begin position="1"/>
        <end position="198"/>
    </location>
</feature>
<dbReference type="PROSITE" id="PS00028">
    <property type="entry name" value="ZINC_FINGER_C2H2_1"/>
    <property type="match status" value="4"/>
</dbReference>
<feature type="compositionally biased region" description="Basic and acidic residues" evidence="9">
    <location>
        <begin position="267"/>
        <end position="281"/>
    </location>
</feature>
<feature type="compositionally biased region" description="Acidic residues" evidence="9">
    <location>
        <begin position="127"/>
        <end position="142"/>
    </location>
</feature>
<feature type="region of interest" description="Disordered" evidence="9">
    <location>
        <begin position="380"/>
        <end position="446"/>
    </location>
</feature>
<comment type="caution">
    <text evidence="11">The sequence shown here is derived from an EMBL/GenBank/DDBJ whole genome shotgun (WGS) entry which is preliminary data.</text>
</comment>
<feature type="compositionally biased region" description="Basic and acidic residues" evidence="9">
    <location>
        <begin position="176"/>
        <end position="195"/>
    </location>
</feature>
<evidence type="ECO:0000256" key="7">
    <source>
        <dbReference type="ARBA" id="ARBA00023242"/>
    </source>
</evidence>
<keyword evidence="2" id="KW-0479">Metal-binding</keyword>
<feature type="compositionally biased region" description="Acidic residues" evidence="9">
    <location>
        <begin position="1110"/>
        <end position="1132"/>
    </location>
</feature>
<evidence type="ECO:0000256" key="4">
    <source>
        <dbReference type="ARBA" id="ARBA00022833"/>
    </source>
</evidence>
<evidence type="ECO:0000256" key="1">
    <source>
        <dbReference type="ARBA" id="ARBA00004123"/>
    </source>
</evidence>
<keyword evidence="12" id="KW-1185">Reference proteome</keyword>
<keyword evidence="5" id="KW-0805">Transcription regulation</keyword>